<evidence type="ECO:0000256" key="1">
    <source>
        <dbReference type="SAM" id="MobiDB-lite"/>
    </source>
</evidence>
<dbReference type="InterPro" id="IPR001909">
    <property type="entry name" value="KRAB"/>
</dbReference>
<dbReference type="CDD" id="cd07765">
    <property type="entry name" value="KRAB_A-box"/>
    <property type="match status" value="1"/>
</dbReference>
<keyword evidence="2" id="KW-0472">Membrane</keyword>
<sequence>MRGWCRCRGNETARWFMAGLCTAKPGLYAADVPNPEETWELSADNSSSGWCPRRGPSPGAGAGTLSRVAQQLPEEGPGNLELQRTSPGRPEERSSRTPEPGQVQRGQGRPPEQEESWELPEVFEDVAVYFSRKEWELLEDEDKVLYRDQMLKNYQALVSLGKVLVLASSVRALKFIAFSLCFSSLVLMQFLGWGFNFPSSPLLCQ</sequence>
<dbReference type="KEGG" id="asn:112548937"/>
<keyword evidence="5" id="KW-1185">Reference proteome</keyword>
<dbReference type="Gene3D" id="6.10.140.140">
    <property type="match status" value="1"/>
</dbReference>
<dbReference type="PROSITE" id="PS50805">
    <property type="entry name" value="KRAB"/>
    <property type="match status" value="1"/>
</dbReference>
<dbReference type="SMART" id="SM00349">
    <property type="entry name" value="KRAB"/>
    <property type="match status" value="1"/>
</dbReference>
<dbReference type="PANTHER" id="PTHR23232">
    <property type="entry name" value="KRAB DOMAIN C2H2 ZINC FINGER"/>
    <property type="match status" value="1"/>
</dbReference>
<evidence type="ECO:0000259" key="4">
    <source>
        <dbReference type="PROSITE" id="PS50806"/>
    </source>
</evidence>
<evidence type="ECO:0000313" key="5">
    <source>
        <dbReference type="Proteomes" id="UP000189705"/>
    </source>
</evidence>
<name>A0A3Q0FV88_ALLSI</name>
<accession>A0A3Q0FV88</accession>
<dbReference type="InParanoid" id="A0A3Q0FV88"/>
<evidence type="ECO:0000256" key="2">
    <source>
        <dbReference type="SAM" id="Phobius"/>
    </source>
</evidence>
<dbReference type="Proteomes" id="UP000189705">
    <property type="component" value="Unplaced"/>
</dbReference>
<gene>
    <name evidence="6" type="primary">LOC112548937</name>
</gene>
<evidence type="ECO:0000313" key="6">
    <source>
        <dbReference type="RefSeq" id="XP_025051531.1"/>
    </source>
</evidence>
<feature type="region of interest" description="Disordered" evidence="1">
    <location>
        <begin position="39"/>
        <end position="117"/>
    </location>
</feature>
<dbReference type="PROSITE" id="PS50806">
    <property type="entry name" value="KRAB_RELATED"/>
    <property type="match status" value="1"/>
</dbReference>
<dbReference type="InterPro" id="IPR036051">
    <property type="entry name" value="KRAB_dom_sf"/>
</dbReference>
<keyword evidence="2" id="KW-1133">Transmembrane helix</keyword>
<dbReference type="GeneID" id="112548937"/>
<proteinExistence type="predicted"/>
<dbReference type="InterPro" id="IPR003655">
    <property type="entry name" value="aKRAB"/>
</dbReference>
<dbReference type="AlphaFoldDB" id="A0A3Q0FV88"/>
<dbReference type="SUPFAM" id="SSF109640">
    <property type="entry name" value="KRAB domain (Kruppel-associated box)"/>
    <property type="match status" value="1"/>
</dbReference>
<dbReference type="RefSeq" id="XP_025051531.1">
    <property type="nucleotide sequence ID" value="XM_025195746.1"/>
</dbReference>
<feature type="domain" description="KRAB-related" evidence="4">
    <location>
        <begin position="118"/>
        <end position="182"/>
    </location>
</feature>
<dbReference type="PANTHER" id="PTHR23232:SF133">
    <property type="entry name" value="RIKEN CDNA 1700020N01 GENE"/>
    <property type="match status" value="1"/>
</dbReference>
<dbReference type="InterPro" id="IPR050169">
    <property type="entry name" value="Krueppel_C2H2_ZnF"/>
</dbReference>
<feature type="transmembrane region" description="Helical" evidence="2">
    <location>
        <begin position="175"/>
        <end position="195"/>
    </location>
</feature>
<feature type="domain" description="KRAB" evidence="3">
    <location>
        <begin position="121"/>
        <end position="205"/>
    </location>
</feature>
<reference evidence="6" key="1">
    <citation type="submission" date="2025-08" db="UniProtKB">
        <authorList>
            <consortium name="RefSeq"/>
        </authorList>
    </citation>
    <scope>IDENTIFICATION</scope>
</reference>
<evidence type="ECO:0000259" key="3">
    <source>
        <dbReference type="PROSITE" id="PS50805"/>
    </source>
</evidence>
<protein>
    <submittedName>
        <fullName evidence="6">Uncharacterized protein LOC112548937</fullName>
    </submittedName>
</protein>
<organism evidence="5 6">
    <name type="scientific">Alligator sinensis</name>
    <name type="common">Chinese alligator</name>
    <dbReference type="NCBI Taxonomy" id="38654"/>
    <lineage>
        <taxon>Eukaryota</taxon>
        <taxon>Metazoa</taxon>
        <taxon>Chordata</taxon>
        <taxon>Craniata</taxon>
        <taxon>Vertebrata</taxon>
        <taxon>Euteleostomi</taxon>
        <taxon>Archelosauria</taxon>
        <taxon>Archosauria</taxon>
        <taxon>Crocodylia</taxon>
        <taxon>Alligatoridae</taxon>
        <taxon>Alligatorinae</taxon>
        <taxon>Alligator</taxon>
    </lineage>
</organism>
<dbReference type="GO" id="GO:0006355">
    <property type="term" value="P:regulation of DNA-templated transcription"/>
    <property type="evidence" value="ECO:0007669"/>
    <property type="project" value="InterPro"/>
</dbReference>
<dbReference type="Pfam" id="PF01352">
    <property type="entry name" value="KRAB"/>
    <property type="match status" value="1"/>
</dbReference>
<keyword evidence="2" id="KW-0812">Transmembrane</keyword>